<keyword evidence="1" id="KW-0812">Transmembrane</keyword>
<sequence>MNLDELKTAWNSESTNDVRIPSKIKQLGQAKHPLDKLKRKMKSEFYLQSFCILFVAFIPKLLNIDPSLYVLYYAFYALSLAISAYYLNLFRLFYNKINHYTADTKDSLLEIYYELKINIERYHAFSFLLLPIALVTLGMYRYSMQLQFTEFTDPDQSVISFTILTLTVSIITILIVLAWTRYFYSPYLLQLKKILDELKEEELKENEFNINHSNENIQKDGRQ</sequence>
<feature type="transmembrane region" description="Helical" evidence="1">
    <location>
        <begin position="68"/>
        <end position="87"/>
    </location>
</feature>
<comment type="caution">
    <text evidence="2">The sequence shown here is derived from an EMBL/GenBank/DDBJ whole genome shotgun (WGS) entry which is preliminary data.</text>
</comment>
<evidence type="ECO:0000313" key="3">
    <source>
        <dbReference type="Proteomes" id="UP001409291"/>
    </source>
</evidence>
<protein>
    <submittedName>
        <fullName evidence="2">Uncharacterized protein</fullName>
    </submittedName>
</protein>
<reference evidence="2 3" key="1">
    <citation type="submission" date="2024-04" db="EMBL/GenBank/DDBJ databases">
        <title>WGS of bacteria from Torrens River.</title>
        <authorList>
            <person name="Wyrsch E.R."/>
            <person name="Drigo B."/>
        </authorList>
    </citation>
    <scope>NUCLEOTIDE SEQUENCE [LARGE SCALE GENOMIC DNA]</scope>
    <source>
        <strain evidence="2 3">TWI391</strain>
    </source>
</reference>
<keyword evidence="1" id="KW-0472">Membrane</keyword>
<proteinExistence type="predicted"/>
<organism evidence="2 3">
    <name type="scientific">Sphingobacterium kitahiroshimense</name>
    <dbReference type="NCBI Taxonomy" id="470446"/>
    <lineage>
        <taxon>Bacteria</taxon>
        <taxon>Pseudomonadati</taxon>
        <taxon>Bacteroidota</taxon>
        <taxon>Sphingobacteriia</taxon>
        <taxon>Sphingobacteriales</taxon>
        <taxon>Sphingobacteriaceae</taxon>
        <taxon>Sphingobacterium</taxon>
    </lineage>
</organism>
<name>A0ABV0BPA5_9SPHI</name>
<keyword evidence="3" id="KW-1185">Reference proteome</keyword>
<accession>A0ABV0BPA5</accession>
<keyword evidence="1" id="KW-1133">Transmembrane helix</keyword>
<gene>
    <name evidence="2" type="ORF">ABE541_03255</name>
</gene>
<feature type="transmembrane region" description="Helical" evidence="1">
    <location>
        <begin position="45"/>
        <end position="62"/>
    </location>
</feature>
<dbReference type="Proteomes" id="UP001409291">
    <property type="component" value="Unassembled WGS sequence"/>
</dbReference>
<evidence type="ECO:0000313" key="2">
    <source>
        <dbReference type="EMBL" id="MEN5376270.1"/>
    </source>
</evidence>
<dbReference type="RefSeq" id="WP_346580580.1">
    <property type="nucleotide sequence ID" value="NZ_JBDJLH010000001.1"/>
</dbReference>
<feature type="transmembrane region" description="Helical" evidence="1">
    <location>
        <begin position="122"/>
        <end position="140"/>
    </location>
</feature>
<evidence type="ECO:0000256" key="1">
    <source>
        <dbReference type="SAM" id="Phobius"/>
    </source>
</evidence>
<feature type="transmembrane region" description="Helical" evidence="1">
    <location>
        <begin position="160"/>
        <end position="184"/>
    </location>
</feature>
<dbReference type="EMBL" id="JBDJNQ010000001">
    <property type="protein sequence ID" value="MEN5376270.1"/>
    <property type="molecule type" value="Genomic_DNA"/>
</dbReference>